<name>A0A0L7LLS5_OPEBR</name>
<dbReference type="Pfam" id="PF00018">
    <property type="entry name" value="SH3_1"/>
    <property type="match status" value="3"/>
</dbReference>
<dbReference type="SUPFAM" id="SSF50044">
    <property type="entry name" value="SH3-domain"/>
    <property type="match status" value="3"/>
</dbReference>
<evidence type="ECO:0000256" key="3">
    <source>
        <dbReference type="SAM" id="MobiDB-lite"/>
    </source>
</evidence>
<dbReference type="SMART" id="SM00326">
    <property type="entry name" value="SH3"/>
    <property type="match status" value="2"/>
</dbReference>
<feature type="domain" description="SH3" evidence="4">
    <location>
        <begin position="221"/>
        <end position="280"/>
    </location>
</feature>
<dbReference type="EMBL" id="JTDY01000637">
    <property type="protein sequence ID" value="KOB76385.1"/>
    <property type="molecule type" value="Genomic_DNA"/>
</dbReference>
<dbReference type="STRING" id="104452.A0A0L7LLS5"/>
<dbReference type="PANTHER" id="PTHR14167">
    <property type="entry name" value="SH3 DOMAIN-CONTAINING"/>
    <property type="match status" value="1"/>
</dbReference>
<feature type="non-terminal residue" evidence="5">
    <location>
        <position position="392"/>
    </location>
</feature>
<sequence length="392" mass="44366">MRLESPRRYVESDVNIHYRCPVRHDPLPLVPERELARQQAEHMKRLYREQRRNKYLQVTSTTAGTGAAAGGAHEEALQGTATEQLSTGNIHYRCPVRHDPLPLVPERELARQQAEHMKRLYREQQRNKYLQDKEIYPSDIEAFDASIKELQDMQNRRHQDNFTPSQKNILPLNRYDEAEKVVAKALYTFNGQTTRELSFRKGEIIHIQKGDNPQPQKKPVVVEGRARAKFDFTAQTNLELPLKKGEVVVLTRRIDNNWWEGRNANKMGIFPDSYPVSSPAAHSLMNGSAKRSMGPHSYTPQLNSQALSNAPPATQPLPGYAAKPAQPLLTPSERGYGPPTGQGVDLNNTEPLYVDTNAEAIPEGDTVYVLEKCDDGWYVGSSQRTGRFGTFP</sequence>
<dbReference type="AlphaFoldDB" id="A0A0L7LLS5"/>
<evidence type="ECO:0000256" key="1">
    <source>
        <dbReference type="ARBA" id="ARBA00022443"/>
    </source>
</evidence>
<evidence type="ECO:0000313" key="6">
    <source>
        <dbReference type="Proteomes" id="UP000037510"/>
    </source>
</evidence>
<evidence type="ECO:0000259" key="4">
    <source>
        <dbReference type="PROSITE" id="PS50002"/>
    </source>
</evidence>
<organism evidence="5 6">
    <name type="scientific">Operophtera brumata</name>
    <name type="common">Winter moth</name>
    <name type="synonym">Phalaena brumata</name>
    <dbReference type="NCBI Taxonomy" id="104452"/>
    <lineage>
        <taxon>Eukaryota</taxon>
        <taxon>Metazoa</taxon>
        <taxon>Ecdysozoa</taxon>
        <taxon>Arthropoda</taxon>
        <taxon>Hexapoda</taxon>
        <taxon>Insecta</taxon>
        <taxon>Pterygota</taxon>
        <taxon>Neoptera</taxon>
        <taxon>Endopterygota</taxon>
        <taxon>Lepidoptera</taxon>
        <taxon>Glossata</taxon>
        <taxon>Ditrysia</taxon>
        <taxon>Geometroidea</taxon>
        <taxon>Geometridae</taxon>
        <taxon>Larentiinae</taxon>
        <taxon>Operophtera</taxon>
    </lineage>
</organism>
<reference evidence="5 6" key="1">
    <citation type="journal article" date="2015" name="Genome Biol. Evol.">
        <title>The genome of winter moth (Operophtera brumata) provides a genomic perspective on sexual dimorphism and phenology.</title>
        <authorList>
            <person name="Derks M.F."/>
            <person name="Smit S."/>
            <person name="Salis L."/>
            <person name="Schijlen E."/>
            <person name="Bossers A."/>
            <person name="Mateman C."/>
            <person name="Pijl A.S."/>
            <person name="de Ridder D."/>
            <person name="Groenen M.A."/>
            <person name="Visser M.E."/>
            <person name="Megens H.J."/>
        </authorList>
    </citation>
    <scope>NUCLEOTIDE SEQUENCE [LARGE SCALE GENOMIC DNA]</scope>
    <source>
        <strain evidence="5">WM2013NL</strain>
        <tissue evidence="5">Head and thorax</tissue>
    </source>
</reference>
<dbReference type="InterPro" id="IPR001452">
    <property type="entry name" value="SH3_domain"/>
</dbReference>
<keyword evidence="6" id="KW-1185">Reference proteome</keyword>
<evidence type="ECO:0000313" key="5">
    <source>
        <dbReference type="EMBL" id="KOB76385.1"/>
    </source>
</evidence>
<dbReference type="Gene3D" id="2.30.30.40">
    <property type="entry name" value="SH3 Domains"/>
    <property type="match status" value="3"/>
</dbReference>
<dbReference type="Proteomes" id="UP000037510">
    <property type="component" value="Unassembled WGS sequence"/>
</dbReference>
<feature type="region of interest" description="Disordered" evidence="3">
    <location>
        <begin position="305"/>
        <end position="346"/>
    </location>
</feature>
<proteinExistence type="predicted"/>
<evidence type="ECO:0000256" key="2">
    <source>
        <dbReference type="PROSITE-ProRule" id="PRU00192"/>
    </source>
</evidence>
<comment type="caution">
    <text evidence="5">The sequence shown here is derived from an EMBL/GenBank/DDBJ whole genome shotgun (WGS) entry which is preliminary data.</text>
</comment>
<dbReference type="PRINTS" id="PR00452">
    <property type="entry name" value="SH3DOMAIN"/>
</dbReference>
<dbReference type="PANTHER" id="PTHR14167:SF116">
    <property type="entry name" value="CAP, ISOFORM AC"/>
    <property type="match status" value="1"/>
</dbReference>
<gene>
    <name evidence="5" type="ORF">OBRU01_05840</name>
</gene>
<dbReference type="InterPro" id="IPR050384">
    <property type="entry name" value="Endophilin_SH3RF"/>
</dbReference>
<keyword evidence="1 2" id="KW-0728">SH3 domain</keyword>
<dbReference type="InterPro" id="IPR036028">
    <property type="entry name" value="SH3-like_dom_sf"/>
</dbReference>
<protein>
    <submittedName>
        <fullName evidence="5">CAP isoform A</fullName>
    </submittedName>
</protein>
<dbReference type="PROSITE" id="PS50002">
    <property type="entry name" value="SH3"/>
    <property type="match status" value="1"/>
</dbReference>
<accession>A0A0L7LLS5</accession>